<name>A0A0E9PL84_ANGAN</name>
<evidence type="ECO:0000313" key="1">
    <source>
        <dbReference type="EMBL" id="JAH05386.1"/>
    </source>
</evidence>
<dbReference type="AlphaFoldDB" id="A0A0E9PL84"/>
<reference evidence="1" key="2">
    <citation type="journal article" date="2015" name="Fish Shellfish Immunol.">
        <title>Early steps in the European eel (Anguilla anguilla)-Vibrio vulnificus interaction in the gills: Role of the RtxA13 toxin.</title>
        <authorList>
            <person name="Callol A."/>
            <person name="Pajuelo D."/>
            <person name="Ebbesson L."/>
            <person name="Teles M."/>
            <person name="MacKenzie S."/>
            <person name="Amaro C."/>
        </authorList>
    </citation>
    <scope>NUCLEOTIDE SEQUENCE</scope>
</reference>
<proteinExistence type="predicted"/>
<dbReference type="EMBL" id="GBXM01103191">
    <property type="protein sequence ID" value="JAH05386.1"/>
    <property type="molecule type" value="Transcribed_RNA"/>
</dbReference>
<reference evidence="1" key="1">
    <citation type="submission" date="2014-11" db="EMBL/GenBank/DDBJ databases">
        <authorList>
            <person name="Amaro Gonzalez C."/>
        </authorList>
    </citation>
    <scope>NUCLEOTIDE SEQUENCE</scope>
</reference>
<sequence length="18" mass="2149">MIKHRATKKENLSSCVRF</sequence>
<protein>
    <submittedName>
        <fullName evidence="1">Uncharacterized protein</fullName>
    </submittedName>
</protein>
<organism evidence="1">
    <name type="scientific">Anguilla anguilla</name>
    <name type="common">European freshwater eel</name>
    <name type="synonym">Muraena anguilla</name>
    <dbReference type="NCBI Taxonomy" id="7936"/>
    <lineage>
        <taxon>Eukaryota</taxon>
        <taxon>Metazoa</taxon>
        <taxon>Chordata</taxon>
        <taxon>Craniata</taxon>
        <taxon>Vertebrata</taxon>
        <taxon>Euteleostomi</taxon>
        <taxon>Actinopterygii</taxon>
        <taxon>Neopterygii</taxon>
        <taxon>Teleostei</taxon>
        <taxon>Anguilliformes</taxon>
        <taxon>Anguillidae</taxon>
        <taxon>Anguilla</taxon>
    </lineage>
</organism>
<accession>A0A0E9PL84</accession>